<dbReference type="GO" id="GO:0003700">
    <property type="term" value="F:DNA-binding transcription factor activity"/>
    <property type="evidence" value="ECO:0007669"/>
    <property type="project" value="InterPro"/>
</dbReference>
<dbReference type="GO" id="GO:0043565">
    <property type="term" value="F:sequence-specific DNA binding"/>
    <property type="evidence" value="ECO:0007669"/>
    <property type="project" value="InterPro"/>
</dbReference>
<sequence>MVPSTQVNLDISIGALPRLNGSTAVPAGAVYGMRTGPAGLARFDGQGILVGLSPHGAYTLLGVPLSEVADTVFDLVDVLGRPAAQIVDRLAETSEWQARLALLDDVLAVRAANGPQPAPQVVWAWQRLCRSNGRVSIARLAAEVGWTRRHLLTRFREQIGLTPKTAARVLRFQQALQLLHQPGDRPPPARVAQMTGYSDQAHLIREFRALAGTTPVELTVDWPHR</sequence>
<dbReference type="PROSITE" id="PS01124">
    <property type="entry name" value="HTH_ARAC_FAMILY_2"/>
    <property type="match status" value="1"/>
</dbReference>
<keyword evidence="6" id="KW-1185">Reference proteome</keyword>
<keyword evidence="1" id="KW-0805">Transcription regulation</keyword>
<dbReference type="Pfam" id="PF12833">
    <property type="entry name" value="HTH_18"/>
    <property type="match status" value="1"/>
</dbReference>
<dbReference type="EMBL" id="CP003876">
    <property type="protein sequence ID" value="AFU02952.1"/>
    <property type="molecule type" value="Genomic_DNA"/>
</dbReference>
<dbReference type="Gene3D" id="1.10.10.60">
    <property type="entry name" value="Homeodomain-like"/>
    <property type="match status" value="1"/>
</dbReference>
<dbReference type="PANTHER" id="PTHR46796">
    <property type="entry name" value="HTH-TYPE TRANSCRIPTIONAL ACTIVATOR RHAS-RELATED"/>
    <property type="match status" value="1"/>
</dbReference>
<dbReference type="InterPro" id="IPR050204">
    <property type="entry name" value="AraC_XylS_family_regulators"/>
</dbReference>
<keyword evidence="2" id="KW-0238">DNA-binding</keyword>
<dbReference type="STRING" id="1133849.O3I_025005"/>
<protein>
    <submittedName>
        <fullName evidence="5">Transcriptional regulator</fullName>
    </submittedName>
</protein>
<reference evidence="5 6" key="1">
    <citation type="journal article" date="2012" name="J. Bacteriol.">
        <title>Complete genome sequence of Nocardia brasiliensis HUJEG-1.</title>
        <authorList>
            <person name="Vera-Cabrera L."/>
            <person name="Ortiz-Lopez R."/>
            <person name="Elizondo-Gonzalez R."/>
            <person name="Perez-Maya A.A."/>
            <person name="Ocampo-Candiani J."/>
        </authorList>
    </citation>
    <scope>NUCLEOTIDE SEQUENCE [LARGE SCALE GENOMIC DNA]</scope>
    <source>
        <strain evidence="6">ATCC 700358</strain>
    </source>
</reference>
<keyword evidence="3" id="KW-0804">Transcription</keyword>
<evidence type="ECO:0000313" key="6">
    <source>
        <dbReference type="Proteomes" id="UP000006304"/>
    </source>
</evidence>
<dbReference type="KEGG" id="nbr:O3I_025005"/>
<proteinExistence type="predicted"/>
<evidence type="ECO:0000259" key="4">
    <source>
        <dbReference type="PROSITE" id="PS01124"/>
    </source>
</evidence>
<evidence type="ECO:0000256" key="3">
    <source>
        <dbReference type="ARBA" id="ARBA00023163"/>
    </source>
</evidence>
<evidence type="ECO:0000256" key="2">
    <source>
        <dbReference type="ARBA" id="ARBA00023125"/>
    </source>
</evidence>
<dbReference type="HOGENOM" id="CLU_066193_0_0_11"/>
<feature type="domain" description="HTH araC/xylS-type" evidence="4">
    <location>
        <begin position="118"/>
        <end position="221"/>
    </location>
</feature>
<dbReference type="Proteomes" id="UP000006304">
    <property type="component" value="Chromosome"/>
</dbReference>
<dbReference type="InterPro" id="IPR018060">
    <property type="entry name" value="HTH_AraC"/>
</dbReference>
<dbReference type="eggNOG" id="COG2207">
    <property type="taxonomic scope" value="Bacteria"/>
</dbReference>
<name>K0EZM9_NOCB7</name>
<evidence type="ECO:0000313" key="5">
    <source>
        <dbReference type="EMBL" id="AFU02952.1"/>
    </source>
</evidence>
<dbReference type="SUPFAM" id="SSF46689">
    <property type="entry name" value="Homeodomain-like"/>
    <property type="match status" value="1"/>
</dbReference>
<organism evidence="5 6">
    <name type="scientific">Nocardia brasiliensis (strain ATCC 700358 / HUJEG-1)</name>
    <dbReference type="NCBI Taxonomy" id="1133849"/>
    <lineage>
        <taxon>Bacteria</taxon>
        <taxon>Bacillati</taxon>
        <taxon>Actinomycetota</taxon>
        <taxon>Actinomycetes</taxon>
        <taxon>Mycobacteriales</taxon>
        <taxon>Nocardiaceae</taxon>
        <taxon>Nocardia</taxon>
    </lineage>
</organism>
<dbReference type="PANTHER" id="PTHR46796:SF15">
    <property type="entry name" value="BLL1074 PROTEIN"/>
    <property type="match status" value="1"/>
</dbReference>
<evidence type="ECO:0000256" key="1">
    <source>
        <dbReference type="ARBA" id="ARBA00023015"/>
    </source>
</evidence>
<dbReference type="InterPro" id="IPR009057">
    <property type="entry name" value="Homeodomain-like_sf"/>
</dbReference>
<dbReference type="AlphaFoldDB" id="K0EZM9"/>
<accession>K0EZM9</accession>
<dbReference type="SMART" id="SM00342">
    <property type="entry name" value="HTH_ARAC"/>
    <property type="match status" value="1"/>
</dbReference>
<gene>
    <name evidence="5" type="ORF">O3I_025005</name>
</gene>